<organism evidence="1">
    <name type="scientific">marine sediment metagenome</name>
    <dbReference type="NCBI Taxonomy" id="412755"/>
    <lineage>
        <taxon>unclassified sequences</taxon>
        <taxon>metagenomes</taxon>
        <taxon>ecological metagenomes</taxon>
    </lineage>
</organism>
<dbReference type="EMBL" id="BART01020850">
    <property type="protein sequence ID" value="GAG93056.1"/>
    <property type="molecule type" value="Genomic_DNA"/>
</dbReference>
<dbReference type="AlphaFoldDB" id="X1D9G9"/>
<accession>X1D9G9</accession>
<evidence type="ECO:0000313" key="1">
    <source>
        <dbReference type="EMBL" id="GAG93056.1"/>
    </source>
</evidence>
<sequence length="76" mass="8490">MIPKNLNKWLKEGDRGISSKTIATKLTGINLVGRWGLRHPLDPSDFGRCVALLEAVPEFKARLDEMKSVSLVWTAL</sequence>
<reference evidence="1" key="1">
    <citation type="journal article" date="2014" name="Front. Microbiol.">
        <title>High frequency of phylogenetically diverse reductive dehalogenase-homologous genes in deep subseafloor sedimentary metagenomes.</title>
        <authorList>
            <person name="Kawai M."/>
            <person name="Futagami T."/>
            <person name="Toyoda A."/>
            <person name="Takaki Y."/>
            <person name="Nishi S."/>
            <person name="Hori S."/>
            <person name="Arai W."/>
            <person name="Tsubouchi T."/>
            <person name="Morono Y."/>
            <person name="Uchiyama I."/>
            <person name="Ito T."/>
            <person name="Fujiyama A."/>
            <person name="Inagaki F."/>
            <person name="Takami H."/>
        </authorList>
    </citation>
    <scope>NUCLEOTIDE SEQUENCE</scope>
    <source>
        <strain evidence="1">Expedition CK06-06</strain>
    </source>
</reference>
<comment type="caution">
    <text evidence="1">The sequence shown here is derived from an EMBL/GenBank/DDBJ whole genome shotgun (WGS) entry which is preliminary data.</text>
</comment>
<name>X1D9G9_9ZZZZ</name>
<gene>
    <name evidence="1" type="ORF">S01H4_38636</name>
</gene>
<feature type="non-terminal residue" evidence="1">
    <location>
        <position position="76"/>
    </location>
</feature>
<protein>
    <submittedName>
        <fullName evidence="1">Uncharacterized protein</fullName>
    </submittedName>
</protein>
<proteinExistence type="predicted"/>